<evidence type="ECO:0000313" key="2">
    <source>
        <dbReference type="EMBL" id="KAJ9562373.1"/>
    </source>
</evidence>
<feature type="region of interest" description="Disordered" evidence="1">
    <location>
        <begin position="255"/>
        <end position="292"/>
    </location>
</feature>
<evidence type="ECO:0000313" key="3">
    <source>
        <dbReference type="Proteomes" id="UP001172457"/>
    </source>
</evidence>
<evidence type="ECO:0000256" key="1">
    <source>
        <dbReference type="SAM" id="MobiDB-lite"/>
    </source>
</evidence>
<proteinExistence type="predicted"/>
<name>A0AA38U4L2_9ASTR</name>
<organism evidence="2 3">
    <name type="scientific">Centaurea solstitialis</name>
    <name type="common">yellow star-thistle</name>
    <dbReference type="NCBI Taxonomy" id="347529"/>
    <lineage>
        <taxon>Eukaryota</taxon>
        <taxon>Viridiplantae</taxon>
        <taxon>Streptophyta</taxon>
        <taxon>Embryophyta</taxon>
        <taxon>Tracheophyta</taxon>
        <taxon>Spermatophyta</taxon>
        <taxon>Magnoliopsida</taxon>
        <taxon>eudicotyledons</taxon>
        <taxon>Gunneridae</taxon>
        <taxon>Pentapetalae</taxon>
        <taxon>asterids</taxon>
        <taxon>campanulids</taxon>
        <taxon>Asterales</taxon>
        <taxon>Asteraceae</taxon>
        <taxon>Carduoideae</taxon>
        <taxon>Cardueae</taxon>
        <taxon>Centaureinae</taxon>
        <taxon>Centaurea</taxon>
    </lineage>
</organism>
<dbReference type="EMBL" id="JARYMX010000002">
    <property type="protein sequence ID" value="KAJ9562373.1"/>
    <property type="molecule type" value="Genomic_DNA"/>
</dbReference>
<gene>
    <name evidence="2" type="ORF">OSB04_007533</name>
</gene>
<protein>
    <submittedName>
        <fullName evidence="2">Uncharacterized protein</fullName>
    </submittedName>
</protein>
<reference evidence="2" key="1">
    <citation type="submission" date="2023-03" db="EMBL/GenBank/DDBJ databases">
        <title>Chromosome-scale reference genome and RAD-based genetic map of yellow starthistle (Centaurea solstitialis) reveal putative structural variation and QTLs associated with invader traits.</title>
        <authorList>
            <person name="Reatini B."/>
            <person name="Cang F.A."/>
            <person name="Jiang Q."/>
            <person name="Mckibben M.T.W."/>
            <person name="Barker M.S."/>
            <person name="Rieseberg L.H."/>
            <person name="Dlugosch K.M."/>
        </authorList>
    </citation>
    <scope>NUCLEOTIDE SEQUENCE</scope>
    <source>
        <strain evidence="2">CAN-66</strain>
        <tissue evidence="2">Leaf</tissue>
    </source>
</reference>
<comment type="caution">
    <text evidence="2">The sequence shown here is derived from an EMBL/GenBank/DDBJ whole genome shotgun (WGS) entry which is preliminary data.</text>
</comment>
<feature type="compositionally biased region" description="Basic and acidic residues" evidence="1">
    <location>
        <begin position="281"/>
        <end position="292"/>
    </location>
</feature>
<keyword evidence="3" id="KW-1185">Reference proteome</keyword>
<dbReference type="AlphaFoldDB" id="A0AA38U4L2"/>
<sequence length="292" mass="32817">MLKAERMSSGLRFATNEFVAHQLVMADLSARFGMTAVKSTAAFGLWDREMHARTQFRSNVCPDETITGSAINSPEIGQMNSGGGRGGGGFVRLDGDRSKRIETLVEIVLWRNRHTQPASSPLRLYPSPLMPAEANCRSPPRRYARPKKHKEDSRKYIYLLENSKIKLRSFKTTSNHEMLAHGLEPRTLDLVLWAEFEADMGRSSLCNPLLCQSGSTRGWTGSQQISEIAQLKARYRWSLCVTPYNDWEPINNQKSPAHFIKSKGPKKAEPCGSHAPYPPTQKEESSRSLKQP</sequence>
<dbReference type="Proteomes" id="UP001172457">
    <property type="component" value="Chromosome 2"/>
</dbReference>
<accession>A0AA38U4L2</accession>